<accession>A0ACC6UBC4</accession>
<evidence type="ECO:0000313" key="2">
    <source>
        <dbReference type="Proteomes" id="UP001558850"/>
    </source>
</evidence>
<comment type="caution">
    <text evidence="1">The sequence shown here is derived from an EMBL/GenBank/DDBJ whole genome shotgun (WGS) entry which is preliminary data.</text>
</comment>
<dbReference type="EMBL" id="JBFRCH010000038">
    <property type="protein sequence ID" value="MEX3936821.1"/>
    <property type="molecule type" value="Genomic_DNA"/>
</dbReference>
<reference evidence="1" key="1">
    <citation type="submission" date="2024-07" db="EMBL/GenBank/DDBJ databases">
        <title>A survey of Mimosa microsymbionts across Brazilian biomes reveals a high diversity of Paraburkholderia nodulating endemic species, but also that Cupriavidus is common as a symbiont of widespread species.</title>
        <authorList>
            <person name="Rouws L."/>
            <person name="Barauna A."/>
            <person name="Beukes C."/>
            <person name="Rouws J.R.C."/>
            <person name="De Faria S.M."/>
            <person name="Gross E."/>
            <person name="Bueno Dos Reis Junior F."/>
            <person name="Simon M.F."/>
            <person name="Maluk M."/>
            <person name="Odee D.W."/>
            <person name="Kenicer G."/>
            <person name="Young J.P.W."/>
            <person name="Reis V.M."/>
            <person name="Zilli J."/>
            <person name="James E.K."/>
        </authorList>
    </citation>
    <scope>NUCLEOTIDE SEQUENCE</scope>
    <source>
        <strain evidence="1">EG181B</strain>
    </source>
</reference>
<protein>
    <submittedName>
        <fullName evidence="1">Fimbria/pilus outer membrane usher protein</fullName>
    </submittedName>
</protein>
<dbReference type="Proteomes" id="UP001558850">
    <property type="component" value="Unassembled WGS sequence"/>
</dbReference>
<sequence>MRFIEKTGFACDLNRPALRRSHALVLGALAAWVPVAGYAQTMTVADVHFNDQLLMKPRGQSLDISRFERGNPVPAGDFPVDVYVNGNWAGKSTVRFVARDGRDSAEPCFDKSLLTHFGLNIEALPDPARAEVAKAVAGQCANLSGISDSASYQFDMSDLRLDVSLPQAIVLRNPQGYVSPELWDEGVTSATLGYNANTFHYSGRGFSGTQSFLGLTAGINIGSWHLRQQSSIQQATRQGTSYQNIATYLQHDIPSWKSQLILGDSYTDGAVFDSIGVEGVQLITDDRMLPDSLRGYAPVIRGIATSNARVSVTQNGNRLYETVVAPGPFEINDLYATGYGGNLVVTVTEADGSQHSFTVPYASVTQLLRPGATRYNVVAGVIRDAEVSRHKALVQGTIQRGFSNLVTGYAGTILADGYIAALVGAALNTPIGALSADFTEAQSDIPRTQGTTGQSFRIGFSKFMPQTNTNVAVAAYRYSSSGFWTLRDAMVARSWVDQGQDPNRVDHQRNQLQITLNQSLGDKYGNLYAVGSTSDYWNRRGTLTQFQVGYNNFLRVLDTNVSYNLSLSRQTNGVYGQVSNQVYASLSVPLGKSQHAPSLTTAVMRDSNSGWSEQAMLAGAAGTDNQFTYGVFGSHSDNSTTGGGNAQYRAPFATFSGSASGGSGYSQVSAGIQGAVVAHPGGLTLANYLGDTIAVVEAKDAAGARVTNASGVRIDSRGYAVVPYLSPYALNTVEIDPKGIPLDVELKATSQQIAPRANSVVMVRFPTSKGRSAIISTRLPNGAQLPFGATVTDDKGTEVGAIGQNSQLFVSGVADEGTLVAKWGSEADQTCEITYRLPPRSEDRGAYAHVTGVCGDVIASDGVSKQAGALKPVTAESKPVAATDGTQSTGHALAATTAPSAQEAARHTVPATPVQPVAAASAIRPVPTFPALSPAANAPLRVSPEVVKRTSAWDDWQPKPAASAGESQPAGAAPVVSTGHAAPVIEETVASNVATTDQTDGAGRLMQLMSAVPVTTRARVSTLSVVSMDSGTGQ</sequence>
<evidence type="ECO:0000313" key="1">
    <source>
        <dbReference type="EMBL" id="MEX3936821.1"/>
    </source>
</evidence>
<name>A0ACC6UBC4_9BURK</name>
<proteinExistence type="predicted"/>
<keyword evidence="2" id="KW-1185">Reference proteome</keyword>
<organism evidence="1 2">
    <name type="scientific">Paraburkholderia phymatum</name>
    <dbReference type="NCBI Taxonomy" id="148447"/>
    <lineage>
        <taxon>Bacteria</taxon>
        <taxon>Pseudomonadati</taxon>
        <taxon>Pseudomonadota</taxon>
        <taxon>Betaproteobacteria</taxon>
        <taxon>Burkholderiales</taxon>
        <taxon>Burkholderiaceae</taxon>
        <taxon>Paraburkholderia</taxon>
    </lineage>
</organism>
<gene>
    <name evidence="1" type="ORF">AB4Y32_34505</name>
</gene>